<dbReference type="InterPro" id="IPR011032">
    <property type="entry name" value="GroES-like_sf"/>
</dbReference>
<dbReference type="CDD" id="cd08241">
    <property type="entry name" value="QOR1"/>
    <property type="match status" value="1"/>
</dbReference>
<dbReference type="PANTHER" id="PTHR43677">
    <property type="entry name" value="SHORT-CHAIN DEHYDROGENASE/REDUCTASE"/>
    <property type="match status" value="1"/>
</dbReference>
<protein>
    <submittedName>
        <fullName evidence="2">NADPH:quinone oxidoreductase family protein</fullName>
        <ecNumber evidence="2">1.-.-.-</ecNumber>
    </submittedName>
</protein>
<keyword evidence="2" id="KW-0560">Oxidoreductase</keyword>
<dbReference type="InterPro" id="IPR013154">
    <property type="entry name" value="ADH-like_N"/>
</dbReference>
<accession>A0ABW6RX75</accession>
<evidence type="ECO:0000313" key="3">
    <source>
        <dbReference type="Proteomes" id="UP001601992"/>
    </source>
</evidence>
<comment type="caution">
    <text evidence="2">The sequence shown here is derived from an EMBL/GenBank/DDBJ whole genome shotgun (WGS) entry which is preliminary data.</text>
</comment>
<dbReference type="Proteomes" id="UP001601992">
    <property type="component" value="Unassembled WGS sequence"/>
</dbReference>
<dbReference type="EMBL" id="JBIAQY010000004">
    <property type="protein sequence ID" value="MFF3568621.1"/>
    <property type="molecule type" value="Genomic_DNA"/>
</dbReference>
<sequence>MKSWVCNTLTGESGLSLETRARPACGADQVRVRNHAAALNFPDTLITRGLYQLALEPPFVPGSEFAGTITEVGDNVAEFRVGQRVLALTGYAAFSEEVLVTPPGQQLHRIPDGMPFTDAAGLTLTYGTAIHALTQRGRLKRDETLLVLGSAGGCGSAAVQIGAAMGARVIAAASTDAKCRTAREMGATDTINYGTEDLRTQLLRLTDGAGADVIFDPVGGSLFDQAKRCAAWNGRYLVVGFAAGDIPQLGINYTILKSISVTGVAYGMSAIKDPATNITNINQLFDWYTDGRIRPLIGSIYPLEALPDACAALWERRATGKTVITFAS</sequence>
<dbReference type="InterPro" id="IPR013149">
    <property type="entry name" value="ADH-like_C"/>
</dbReference>
<evidence type="ECO:0000259" key="1">
    <source>
        <dbReference type="SMART" id="SM00829"/>
    </source>
</evidence>
<proteinExistence type="predicted"/>
<dbReference type="RefSeq" id="WP_051193113.1">
    <property type="nucleotide sequence ID" value="NZ_JBIAQY010000004.1"/>
</dbReference>
<dbReference type="EC" id="1.-.-.-" evidence="2"/>
<dbReference type="Gene3D" id="3.40.50.720">
    <property type="entry name" value="NAD(P)-binding Rossmann-like Domain"/>
    <property type="match status" value="1"/>
</dbReference>
<dbReference type="GO" id="GO:0016491">
    <property type="term" value="F:oxidoreductase activity"/>
    <property type="evidence" value="ECO:0007669"/>
    <property type="project" value="UniProtKB-KW"/>
</dbReference>
<gene>
    <name evidence="2" type="ORF">ACFYXQ_12685</name>
</gene>
<dbReference type="SUPFAM" id="SSF50129">
    <property type="entry name" value="GroES-like"/>
    <property type="match status" value="1"/>
</dbReference>
<dbReference type="SUPFAM" id="SSF51735">
    <property type="entry name" value="NAD(P)-binding Rossmann-fold domains"/>
    <property type="match status" value="1"/>
</dbReference>
<dbReference type="InterPro" id="IPR020843">
    <property type="entry name" value="ER"/>
</dbReference>
<name>A0ABW6RX75_9NOCA</name>
<feature type="domain" description="Enoyl reductase (ER)" evidence="1">
    <location>
        <begin position="11"/>
        <end position="324"/>
    </location>
</feature>
<dbReference type="Pfam" id="PF00107">
    <property type="entry name" value="ADH_zinc_N"/>
    <property type="match status" value="1"/>
</dbReference>
<evidence type="ECO:0000313" key="2">
    <source>
        <dbReference type="EMBL" id="MFF3568621.1"/>
    </source>
</evidence>
<reference evidence="2 3" key="1">
    <citation type="submission" date="2024-10" db="EMBL/GenBank/DDBJ databases">
        <title>The Natural Products Discovery Center: Release of the First 8490 Sequenced Strains for Exploring Actinobacteria Biosynthetic Diversity.</title>
        <authorList>
            <person name="Kalkreuter E."/>
            <person name="Kautsar S.A."/>
            <person name="Yang D."/>
            <person name="Bader C.D."/>
            <person name="Teijaro C.N."/>
            <person name="Fluegel L."/>
            <person name="Davis C.M."/>
            <person name="Simpson J.R."/>
            <person name="Lauterbach L."/>
            <person name="Steele A.D."/>
            <person name="Gui C."/>
            <person name="Meng S."/>
            <person name="Li G."/>
            <person name="Viehrig K."/>
            <person name="Ye F."/>
            <person name="Su P."/>
            <person name="Kiefer A.F."/>
            <person name="Nichols A."/>
            <person name="Cepeda A.J."/>
            <person name="Yan W."/>
            <person name="Fan B."/>
            <person name="Jiang Y."/>
            <person name="Adhikari A."/>
            <person name="Zheng C.-J."/>
            <person name="Schuster L."/>
            <person name="Cowan T.M."/>
            <person name="Smanski M.J."/>
            <person name="Chevrette M.G."/>
            <person name="De Carvalho L.P.S."/>
            <person name="Shen B."/>
        </authorList>
    </citation>
    <scope>NUCLEOTIDE SEQUENCE [LARGE SCALE GENOMIC DNA]</scope>
    <source>
        <strain evidence="2 3">NPDC002593</strain>
    </source>
</reference>
<organism evidence="2 3">
    <name type="scientific">Nocardia jiangxiensis</name>
    <dbReference type="NCBI Taxonomy" id="282685"/>
    <lineage>
        <taxon>Bacteria</taxon>
        <taxon>Bacillati</taxon>
        <taxon>Actinomycetota</taxon>
        <taxon>Actinomycetes</taxon>
        <taxon>Mycobacteriales</taxon>
        <taxon>Nocardiaceae</taxon>
        <taxon>Nocardia</taxon>
    </lineage>
</organism>
<dbReference type="InterPro" id="IPR051397">
    <property type="entry name" value="Zn-ADH-like_protein"/>
</dbReference>
<dbReference type="Gene3D" id="3.90.180.10">
    <property type="entry name" value="Medium-chain alcohol dehydrogenases, catalytic domain"/>
    <property type="match status" value="1"/>
</dbReference>
<dbReference type="Pfam" id="PF08240">
    <property type="entry name" value="ADH_N"/>
    <property type="match status" value="1"/>
</dbReference>
<keyword evidence="3" id="KW-1185">Reference proteome</keyword>
<dbReference type="InterPro" id="IPR036291">
    <property type="entry name" value="NAD(P)-bd_dom_sf"/>
</dbReference>
<dbReference type="PANTHER" id="PTHR43677:SF4">
    <property type="entry name" value="QUINONE OXIDOREDUCTASE-LIKE PROTEIN 2"/>
    <property type="match status" value="1"/>
</dbReference>
<dbReference type="SMART" id="SM00829">
    <property type="entry name" value="PKS_ER"/>
    <property type="match status" value="1"/>
</dbReference>